<name>A0ABP0F8G2_CLALP</name>
<evidence type="ECO:0008006" key="8">
    <source>
        <dbReference type="Google" id="ProtNLM"/>
    </source>
</evidence>
<keyword evidence="4" id="KW-0408">Iron</keyword>
<evidence type="ECO:0000256" key="5">
    <source>
        <dbReference type="ARBA" id="ARBA00023014"/>
    </source>
</evidence>
<evidence type="ECO:0000313" key="7">
    <source>
        <dbReference type="Proteomes" id="UP001642483"/>
    </source>
</evidence>
<gene>
    <name evidence="6" type="ORF">CVLEPA_LOCUS5251</name>
</gene>
<evidence type="ECO:0000256" key="1">
    <source>
        <dbReference type="ARBA" id="ARBA00001966"/>
    </source>
</evidence>
<protein>
    <recommendedName>
        <fullName evidence="8">2-(3-amino-3-carboxypropyl)histidine synthase</fullName>
    </recommendedName>
</protein>
<keyword evidence="3" id="KW-0479">Metal-binding</keyword>
<comment type="caution">
    <text evidence="6">The sequence shown here is derived from an EMBL/GenBank/DDBJ whole genome shotgun (WGS) entry which is preliminary data.</text>
</comment>
<dbReference type="InterPro" id="IPR042263">
    <property type="entry name" value="DPH1/DPH2_1"/>
</dbReference>
<evidence type="ECO:0000256" key="2">
    <source>
        <dbReference type="ARBA" id="ARBA00005156"/>
    </source>
</evidence>
<dbReference type="InterPro" id="IPR042265">
    <property type="entry name" value="DPH1/DPH2_3"/>
</dbReference>
<dbReference type="NCBIfam" id="TIGR00322">
    <property type="entry name" value="diphth2_R"/>
    <property type="match status" value="1"/>
</dbReference>
<dbReference type="Gene3D" id="3.40.50.11840">
    <property type="entry name" value="Diphthamide synthesis DPH1/DPH2 domain 1"/>
    <property type="match status" value="1"/>
</dbReference>
<keyword evidence="7" id="KW-1185">Reference proteome</keyword>
<evidence type="ECO:0000313" key="6">
    <source>
        <dbReference type="EMBL" id="CAK8675706.1"/>
    </source>
</evidence>
<evidence type="ECO:0000256" key="3">
    <source>
        <dbReference type="ARBA" id="ARBA00022723"/>
    </source>
</evidence>
<dbReference type="Gene3D" id="3.40.50.11860">
    <property type="entry name" value="Diphthamide synthesis DPH1/DPH2 domain 3"/>
    <property type="match status" value="1"/>
</dbReference>
<dbReference type="Proteomes" id="UP001642483">
    <property type="component" value="Unassembled WGS sequence"/>
</dbReference>
<dbReference type="EMBL" id="CAWYQH010000024">
    <property type="protein sequence ID" value="CAK8675706.1"/>
    <property type="molecule type" value="Genomic_DNA"/>
</dbReference>
<dbReference type="PANTHER" id="PTHR10762">
    <property type="entry name" value="DIPHTHAMIDE BIOSYNTHESIS PROTEIN"/>
    <property type="match status" value="1"/>
</dbReference>
<sequence length="521" mass="58060">MSTAGLFSSSDTGVLERKDELLSSEIQAKTTLERIDEVYEIPRCLEFIKEHACGKVALQFPDYMLADSVQVAKRLQSQANAKIFLLADTSYGSYDVDEVAAKHVQADLVVHYGKSSLTTSASIKTLFVFGQREIDKEKLCLTFEKTYPHVNDKILLIIQLAWSYATEYIQKTLQPKYSNLKVAQVEIPRQPEPGKLDLGLCTNTCSECQACQTRQGVVGDSTTDKTTSDSIDIKRPSDIQFYRTGCYEIPLDKDTSVEAYNLFYVGNIESETFRNFILLHPKVKGHVFDPVTLNCSSISMPVNKMLMKRYYIVEQVKDARTVGILVGTMGMAGYSSILDHLKKILSQSGKKAYTFVVGKLNPQKLANFPEIDVFVLVACPEESLIDSTEYYKPICTPYEVELACNANREWAAVAPLDFRELLPGGRHFVEFKPSCGEGDMSLITGKTRAFDQTSASSTDVEVKNTETSLSIFHPFAAARFYSERSWKGLEQKLGETPVMKAKEGRSGLPISYSISTGSASR</sequence>
<organism evidence="6 7">
    <name type="scientific">Clavelina lepadiformis</name>
    <name type="common">Light-bulb sea squirt</name>
    <name type="synonym">Ascidia lepadiformis</name>
    <dbReference type="NCBI Taxonomy" id="159417"/>
    <lineage>
        <taxon>Eukaryota</taxon>
        <taxon>Metazoa</taxon>
        <taxon>Chordata</taxon>
        <taxon>Tunicata</taxon>
        <taxon>Ascidiacea</taxon>
        <taxon>Aplousobranchia</taxon>
        <taxon>Clavelinidae</taxon>
        <taxon>Clavelina</taxon>
    </lineage>
</organism>
<dbReference type="Pfam" id="PF01866">
    <property type="entry name" value="Diphthamide_syn"/>
    <property type="match status" value="1"/>
</dbReference>
<comment type="pathway">
    <text evidence="2">Protein modification; peptidyl-diphthamide biosynthesis.</text>
</comment>
<keyword evidence="5" id="KW-0411">Iron-sulfur</keyword>
<dbReference type="SFLD" id="SFLDS00032">
    <property type="entry name" value="Radical_SAM_3-amino-3-carboxyp"/>
    <property type="match status" value="1"/>
</dbReference>
<evidence type="ECO:0000256" key="4">
    <source>
        <dbReference type="ARBA" id="ARBA00023004"/>
    </source>
</evidence>
<proteinExistence type="predicted"/>
<dbReference type="PANTHER" id="PTHR10762:SF2">
    <property type="entry name" value="2-(3-AMINO-3-CARBOXYPROPYL)HISTIDINE SYNTHASE SUBUNIT 2"/>
    <property type="match status" value="1"/>
</dbReference>
<reference evidence="6 7" key="1">
    <citation type="submission" date="2024-02" db="EMBL/GenBank/DDBJ databases">
        <authorList>
            <person name="Daric V."/>
            <person name="Darras S."/>
        </authorList>
    </citation>
    <scope>NUCLEOTIDE SEQUENCE [LARGE SCALE GENOMIC DNA]</scope>
</reference>
<comment type="cofactor">
    <cofactor evidence="1">
        <name>[4Fe-4S] cluster</name>
        <dbReference type="ChEBI" id="CHEBI:49883"/>
    </cofactor>
</comment>
<accession>A0ABP0F8G2</accession>
<dbReference type="InterPro" id="IPR016435">
    <property type="entry name" value="DPH1/DPH2"/>
</dbReference>